<protein>
    <recommendedName>
        <fullName evidence="3">beta-mannosidase</fullName>
        <ecNumber evidence="3">3.2.1.25</ecNumber>
    </recommendedName>
</protein>
<dbReference type="InterPro" id="IPR006102">
    <property type="entry name" value="Ig-like_GH2"/>
</dbReference>
<evidence type="ECO:0000256" key="3">
    <source>
        <dbReference type="ARBA" id="ARBA00012754"/>
    </source>
</evidence>
<dbReference type="SUPFAM" id="SSF49785">
    <property type="entry name" value="Galactose-binding domain-like"/>
    <property type="match status" value="1"/>
</dbReference>
<sequence length="822" mass="91624">MTKGVRTTIPLSDSWTVSREPATHSGAGIDVNEVPATVPGSVHTDLLAAGLIADPYIGDNERLTDWIGRSNWIYRCELPAVTAENERVELHFQGLDTFAEVRVNGTVVGQTTSMFTSLRIDVTNKLTGKADLLEVRFESPYARALARCDEIGPLPNPYDEPYPFIRKTASNFGWDWGPTLVTAGIWKPVAIEIWSAARIGTVAPTITVEDGVGAVAAQVELLRQPGADSAGLSLRLEIGESVLSLPVNDVENAVTVRAEVASPELWWPRAYGEAARYDLAITLVDRSGRPIDRWERKIGFRTVEIESEPDTEGSPFTIVVNGVRVFARGVNWIPDDCFPTRVGRREYRERLEQAAAANVNFVRVWGGGNYEAEEFYDIADQLGLLVAQDFLFACAAYPETPELIGEVDSEVRENVVRLASHPSLALWFGGNETLWGFQDWEWKPVLGDRDWGERYWMELLPQWLGELDPTRPYWPNSPYSGSPDVHPNDPAHGTSHAWEVWNSEDYLAYRDLRPRFVAEFGYQAPAAYRTLLDSVGEAELSRHSAALQHHQKAADGELKLQRGLDAHFGDLDAFDDWLFATQLNQARAITTGIEHFRSLAPLCAGTVLWQLNDCWPALSWSVIDSASRLKPSWYALRNAYADRLLTVQPLDKALQLVAINERDEPWHVTTSVRRMSFNGVESATQHVEFTVEARSVVRLALEPTVSEAVNPARELIVADADGCRATWYFDADKNLEYPEPVYSAAVIAEPNGYRIDIEAKSLLRDVSLFADRIDPAAVADDMLLTLLPGERASISVTTEFSGNPDRFTRSPQLRCANDLRSK</sequence>
<accession>A0ABW2WKU5</accession>
<dbReference type="GO" id="GO:0016787">
    <property type="term" value="F:hydrolase activity"/>
    <property type="evidence" value="ECO:0007669"/>
    <property type="project" value="UniProtKB-KW"/>
</dbReference>
<evidence type="ECO:0000256" key="4">
    <source>
        <dbReference type="ARBA" id="ARBA00022801"/>
    </source>
</evidence>
<reference evidence="9" key="1">
    <citation type="journal article" date="2019" name="Int. J. Syst. Evol. Microbiol.">
        <title>The Global Catalogue of Microorganisms (GCM) 10K type strain sequencing project: providing services to taxonomists for standard genome sequencing and annotation.</title>
        <authorList>
            <consortium name="The Broad Institute Genomics Platform"/>
            <consortium name="The Broad Institute Genome Sequencing Center for Infectious Disease"/>
            <person name="Wu L."/>
            <person name="Ma J."/>
        </authorList>
    </citation>
    <scope>NUCLEOTIDE SEQUENCE [LARGE SCALE GENOMIC DNA]</scope>
    <source>
        <strain evidence="9">JCM 12607</strain>
    </source>
</reference>
<dbReference type="PANTHER" id="PTHR43730:SF1">
    <property type="entry name" value="BETA-MANNOSIDASE"/>
    <property type="match status" value="1"/>
</dbReference>
<feature type="domain" description="Beta-mannosidase-like galactose-binding" evidence="7">
    <location>
        <begin position="24"/>
        <end position="187"/>
    </location>
</feature>
<name>A0ABW2WKU5_9ACTN</name>
<gene>
    <name evidence="8" type="ORF">ACFQ2K_04290</name>
</gene>
<evidence type="ECO:0000313" key="8">
    <source>
        <dbReference type="EMBL" id="MFD0622145.1"/>
    </source>
</evidence>
<dbReference type="InterPro" id="IPR054593">
    <property type="entry name" value="Beta-mannosidase-like_N2"/>
</dbReference>
<evidence type="ECO:0000256" key="5">
    <source>
        <dbReference type="ARBA" id="ARBA00023295"/>
    </source>
</evidence>
<dbReference type="Gene3D" id="2.60.120.260">
    <property type="entry name" value="Galactose-binding domain-like"/>
    <property type="match status" value="1"/>
</dbReference>
<keyword evidence="4 8" id="KW-0378">Hydrolase</keyword>
<comment type="catalytic activity">
    <reaction evidence="1">
        <text>Hydrolysis of terminal, non-reducing beta-D-mannose residues in beta-D-mannosides.</text>
        <dbReference type="EC" id="3.2.1.25"/>
    </reaction>
</comment>
<dbReference type="SUPFAM" id="SSF51445">
    <property type="entry name" value="(Trans)glycosidases"/>
    <property type="match status" value="1"/>
</dbReference>
<dbReference type="SUPFAM" id="SSF49303">
    <property type="entry name" value="beta-Galactosidase/glucuronidase domain"/>
    <property type="match status" value="1"/>
</dbReference>
<organism evidence="8 9">
    <name type="scientific">Streptomyces sanglieri</name>
    <dbReference type="NCBI Taxonomy" id="193460"/>
    <lineage>
        <taxon>Bacteria</taxon>
        <taxon>Bacillati</taxon>
        <taxon>Actinomycetota</taxon>
        <taxon>Actinomycetes</taxon>
        <taxon>Kitasatosporales</taxon>
        <taxon>Streptomycetaceae</taxon>
        <taxon>Streptomyces</taxon>
    </lineage>
</organism>
<dbReference type="Gene3D" id="3.20.20.80">
    <property type="entry name" value="Glycosidases"/>
    <property type="match status" value="1"/>
</dbReference>
<dbReference type="EC" id="3.2.1.25" evidence="3"/>
<feature type="domain" description="Glycoside hydrolase family 2 immunoglobulin-like beta-sandwich" evidence="6">
    <location>
        <begin position="222"/>
        <end position="301"/>
    </location>
</feature>
<proteinExistence type="inferred from homology"/>
<dbReference type="PANTHER" id="PTHR43730">
    <property type="entry name" value="BETA-MANNOSIDASE"/>
    <property type="match status" value="1"/>
</dbReference>
<dbReference type="InterPro" id="IPR050887">
    <property type="entry name" value="Beta-mannosidase_GH2"/>
</dbReference>
<dbReference type="EMBL" id="JBHTGL010000005">
    <property type="protein sequence ID" value="MFD0622145.1"/>
    <property type="molecule type" value="Genomic_DNA"/>
</dbReference>
<dbReference type="InterPro" id="IPR036156">
    <property type="entry name" value="Beta-gal/glucu_dom_sf"/>
</dbReference>
<evidence type="ECO:0000313" key="9">
    <source>
        <dbReference type="Proteomes" id="UP001596915"/>
    </source>
</evidence>
<dbReference type="InterPro" id="IPR008979">
    <property type="entry name" value="Galactose-bd-like_sf"/>
</dbReference>
<dbReference type="Gene3D" id="2.60.40.10">
    <property type="entry name" value="Immunoglobulins"/>
    <property type="match status" value="2"/>
</dbReference>
<comment type="similarity">
    <text evidence="2">Belongs to the glycosyl hydrolase 2 family.</text>
</comment>
<keyword evidence="5" id="KW-0326">Glycosidase</keyword>
<dbReference type="InterPro" id="IPR017853">
    <property type="entry name" value="GH"/>
</dbReference>
<dbReference type="Pfam" id="PF22666">
    <property type="entry name" value="Glyco_hydro_2_N2"/>
    <property type="match status" value="1"/>
</dbReference>
<comment type="caution">
    <text evidence="8">The sequence shown here is derived from an EMBL/GenBank/DDBJ whole genome shotgun (WGS) entry which is preliminary data.</text>
</comment>
<evidence type="ECO:0000259" key="6">
    <source>
        <dbReference type="Pfam" id="PF00703"/>
    </source>
</evidence>
<keyword evidence="9" id="KW-1185">Reference proteome</keyword>
<evidence type="ECO:0000256" key="2">
    <source>
        <dbReference type="ARBA" id="ARBA00007401"/>
    </source>
</evidence>
<dbReference type="Proteomes" id="UP001596915">
    <property type="component" value="Unassembled WGS sequence"/>
</dbReference>
<dbReference type="InterPro" id="IPR013783">
    <property type="entry name" value="Ig-like_fold"/>
</dbReference>
<evidence type="ECO:0000259" key="7">
    <source>
        <dbReference type="Pfam" id="PF22666"/>
    </source>
</evidence>
<dbReference type="Pfam" id="PF00703">
    <property type="entry name" value="Glyco_hydro_2"/>
    <property type="match status" value="1"/>
</dbReference>
<evidence type="ECO:0000256" key="1">
    <source>
        <dbReference type="ARBA" id="ARBA00000829"/>
    </source>
</evidence>